<name>A0A1I1TAH4_9LACO</name>
<evidence type="ECO:0000313" key="6">
    <source>
        <dbReference type="EMBL" id="SFD55634.1"/>
    </source>
</evidence>
<evidence type="ECO:0000259" key="5">
    <source>
        <dbReference type="Pfam" id="PF13614"/>
    </source>
</evidence>
<dbReference type="FunFam" id="3.40.50.300:FF:000285">
    <property type="entry name" value="Sporulation initiation inhibitor Soj"/>
    <property type="match status" value="1"/>
</dbReference>
<dbReference type="PANTHER" id="PTHR13696">
    <property type="entry name" value="P-LOOP CONTAINING NUCLEOSIDE TRIPHOSPHATE HYDROLASE"/>
    <property type="match status" value="1"/>
</dbReference>
<dbReference type="PIRSF" id="PIRSF009320">
    <property type="entry name" value="Nuc_binding_HP_1000"/>
    <property type="match status" value="1"/>
</dbReference>
<dbReference type="Pfam" id="PF13614">
    <property type="entry name" value="AAA_31"/>
    <property type="match status" value="1"/>
</dbReference>
<comment type="catalytic activity">
    <reaction evidence="2">
        <text>ATP + H2O = ADP + phosphate + H(+)</text>
        <dbReference type="Rhea" id="RHEA:13065"/>
        <dbReference type="ChEBI" id="CHEBI:15377"/>
        <dbReference type="ChEBI" id="CHEBI:15378"/>
        <dbReference type="ChEBI" id="CHEBI:30616"/>
        <dbReference type="ChEBI" id="CHEBI:43474"/>
        <dbReference type="ChEBI" id="CHEBI:456216"/>
    </reaction>
</comment>
<dbReference type="Gene3D" id="3.40.50.300">
    <property type="entry name" value="P-loop containing nucleotide triphosphate hydrolases"/>
    <property type="match status" value="1"/>
</dbReference>
<feature type="domain" description="AAA" evidence="5">
    <location>
        <begin position="6"/>
        <end position="179"/>
    </location>
</feature>
<organism evidence="6 7">
    <name type="scientific">Lactobacillus bombicola</name>
    <dbReference type="NCBI Taxonomy" id="1505723"/>
    <lineage>
        <taxon>Bacteria</taxon>
        <taxon>Bacillati</taxon>
        <taxon>Bacillota</taxon>
        <taxon>Bacilli</taxon>
        <taxon>Lactobacillales</taxon>
        <taxon>Lactobacillaceae</taxon>
        <taxon>Lactobacillus</taxon>
    </lineage>
</organism>
<evidence type="ECO:0000313" key="7">
    <source>
        <dbReference type="Proteomes" id="UP000199599"/>
    </source>
</evidence>
<comment type="subunit">
    <text evidence="3">Dimerizes in the presence of ATP but not ADP; ATP-binding is required for double-stranded (ds)DNA-binding. Interacts with DnaA.</text>
</comment>
<accession>A0A1I1TAH4</accession>
<dbReference type="CDD" id="cd02042">
    <property type="entry name" value="ParAB_family"/>
    <property type="match status" value="1"/>
</dbReference>
<evidence type="ECO:0000256" key="4">
    <source>
        <dbReference type="ARBA" id="ARBA00071824"/>
    </source>
</evidence>
<evidence type="ECO:0000256" key="1">
    <source>
        <dbReference type="ARBA" id="ARBA00006976"/>
    </source>
</evidence>
<dbReference type="InterPro" id="IPR027417">
    <property type="entry name" value="P-loop_NTPase"/>
</dbReference>
<comment type="similarity">
    <text evidence="1">Belongs to the ParA family.</text>
</comment>
<dbReference type="PANTHER" id="PTHR13696:SF52">
    <property type="entry name" value="PARA FAMILY PROTEIN CT_582"/>
    <property type="match status" value="1"/>
</dbReference>
<evidence type="ECO:0000256" key="2">
    <source>
        <dbReference type="ARBA" id="ARBA00049360"/>
    </source>
</evidence>
<dbReference type="InterPro" id="IPR025669">
    <property type="entry name" value="AAA_dom"/>
</dbReference>
<reference evidence="7" key="1">
    <citation type="submission" date="2016-10" db="EMBL/GenBank/DDBJ databases">
        <authorList>
            <person name="Varghese N."/>
            <person name="Submissions S."/>
        </authorList>
    </citation>
    <scope>NUCLEOTIDE SEQUENCE [LARGE SCALE GENOMIC DNA]</scope>
    <source>
        <strain evidence="7">R-53102</strain>
    </source>
</reference>
<proteinExistence type="inferred from homology"/>
<dbReference type="STRING" id="1505723.SAMN04487792_1367"/>
<sequence>MENMVSVISVANQKGGVGKTTTTINLAASIAQRGYHVLIVDIDPQGNATSGLGIEKSEIDEDIYSVLINDVPLKDTIFHTSTAKLDLVPATINLSGAETELISMMARETRLKSALDTVSGDYDFIFIDCPPSLGQLSINAFTASDSILIPVQSEYYAMEGLSQLLNTIRLVQKHFNKDLGVEGVLMTMLDARTNLGAEVVKEVKSYFSNKVYQTIIPRITKLAEAPSYGEAITEYAPNSRGAKVYDDLAREVLNNHGKRLKK</sequence>
<dbReference type="AlphaFoldDB" id="A0A1I1TAH4"/>
<evidence type="ECO:0000256" key="3">
    <source>
        <dbReference type="ARBA" id="ARBA00062323"/>
    </source>
</evidence>
<protein>
    <recommendedName>
        <fullName evidence="4">Sporulation initiation inhibitor protein Soj</fullName>
    </recommendedName>
</protein>
<dbReference type="SUPFAM" id="SSF52540">
    <property type="entry name" value="P-loop containing nucleoside triphosphate hydrolases"/>
    <property type="match status" value="1"/>
</dbReference>
<dbReference type="EMBL" id="FOMN01000008">
    <property type="protein sequence ID" value="SFD55634.1"/>
    <property type="molecule type" value="Genomic_DNA"/>
</dbReference>
<gene>
    <name evidence="6" type="ORF">SAMN04487792_1367</name>
</gene>
<dbReference type="InterPro" id="IPR050678">
    <property type="entry name" value="DNA_Partitioning_ATPase"/>
</dbReference>
<dbReference type="Proteomes" id="UP000199599">
    <property type="component" value="Unassembled WGS sequence"/>
</dbReference>